<keyword evidence="4" id="KW-0699">rRNA-binding</keyword>
<dbReference type="Pfam" id="PF00829">
    <property type="entry name" value="Ribosomal_L21p"/>
    <property type="match status" value="1"/>
</dbReference>
<dbReference type="GO" id="GO:0009536">
    <property type="term" value="C:plastid"/>
    <property type="evidence" value="ECO:0007669"/>
    <property type="project" value="UniProtKB-SubCell"/>
</dbReference>
<dbReference type="NCBIfam" id="TIGR00061">
    <property type="entry name" value="L21"/>
    <property type="match status" value="1"/>
</dbReference>
<evidence type="ECO:0000256" key="2">
    <source>
        <dbReference type="ARBA" id="ARBA00008563"/>
    </source>
</evidence>
<comment type="subcellular location">
    <subcellularLocation>
        <location evidence="1">Plastid</location>
    </subcellularLocation>
</comment>
<dbReference type="EMBL" id="AP018506">
    <property type="protein sequence ID" value="BBC77588.1"/>
    <property type="molecule type" value="Genomic_DNA"/>
</dbReference>
<protein>
    <submittedName>
        <fullName evidence="8">Ribosomal protein L21</fullName>
    </submittedName>
</protein>
<dbReference type="GO" id="GO:0019843">
    <property type="term" value="F:rRNA binding"/>
    <property type="evidence" value="ECO:0007669"/>
    <property type="project" value="UniProtKB-KW"/>
</dbReference>
<dbReference type="PANTHER" id="PTHR21349">
    <property type="entry name" value="50S RIBOSOMAL PROTEIN L21"/>
    <property type="match status" value="1"/>
</dbReference>
<evidence type="ECO:0000256" key="5">
    <source>
        <dbReference type="ARBA" id="ARBA00022884"/>
    </source>
</evidence>
<dbReference type="GO" id="GO:0006412">
    <property type="term" value="P:translation"/>
    <property type="evidence" value="ECO:0007669"/>
    <property type="project" value="InterPro"/>
</dbReference>
<dbReference type="InterPro" id="IPR036164">
    <property type="entry name" value="bL21-like_sf"/>
</dbReference>
<dbReference type="AlphaFoldDB" id="A0A2Z5ZB25"/>
<keyword evidence="5" id="KW-0694">RNA-binding</keyword>
<dbReference type="SUPFAM" id="SSF141091">
    <property type="entry name" value="L21p-like"/>
    <property type="match status" value="1"/>
</dbReference>
<accession>A0A2Z5ZB25</accession>
<evidence type="ECO:0000256" key="7">
    <source>
        <dbReference type="ARBA" id="ARBA00023274"/>
    </source>
</evidence>
<gene>
    <name evidence="8" type="primary">rpl21</name>
</gene>
<evidence type="ECO:0000256" key="4">
    <source>
        <dbReference type="ARBA" id="ARBA00022730"/>
    </source>
</evidence>
<dbReference type="HAMAP" id="MF_01363">
    <property type="entry name" value="Ribosomal_bL21"/>
    <property type="match status" value="1"/>
</dbReference>
<dbReference type="GO" id="GO:0003735">
    <property type="term" value="F:structural constituent of ribosome"/>
    <property type="evidence" value="ECO:0007669"/>
    <property type="project" value="InterPro"/>
</dbReference>
<sequence length="108" mass="13105">MKNAIIEIDGKQHLIEEKKFYDFNHIKNKDKNILLLNKILSIYNTQFMLLGKPYLEKIQIKGKIIKHLKGKKLFIYKMKKKKKMRKKQGYRQKLTRVLIENIFYKYGS</sequence>
<dbReference type="InterPro" id="IPR018258">
    <property type="entry name" value="Ribosomal_bL21_CS"/>
</dbReference>
<keyword evidence="7" id="KW-0687">Ribonucleoprotein</keyword>
<evidence type="ECO:0000256" key="6">
    <source>
        <dbReference type="ARBA" id="ARBA00022980"/>
    </source>
</evidence>
<evidence type="ECO:0000256" key="3">
    <source>
        <dbReference type="ARBA" id="ARBA00022640"/>
    </source>
</evidence>
<comment type="similarity">
    <text evidence="2">Belongs to the bacterial ribosomal protein bL21 family.</text>
</comment>
<organism evidence="8">
    <name type="scientific">Nitzschia sp. PL1-4</name>
    <dbReference type="NCBI Taxonomy" id="2083272"/>
    <lineage>
        <taxon>Eukaryota</taxon>
        <taxon>Sar</taxon>
        <taxon>Stramenopiles</taxon>
        <taxon>Ochrophyta</taxon>
        <taxon>Bacillariophyta</taxon>
        <taxon>Bacillariophyceae</taxon>
        <taxon>Bacillariophycidae</taxon>
        <taxon>Bacillariales</taxon>
        <taxon>Bacillariaceae</taxon>
        <taxon>Nitzschia</taxon>
    </lineage>
</organism>
<reference evidence="8" key="1">
    <citation type="submission" date="2018-02" db="EMBL/GenBank/DDBJ databases">
        <title>Evolution and diversity of non-photosynthetic diatom plastid genomes.</title>
        <authorList>
            <person name="Kamikawa R."/>
            <person name="Ishii K."/>
        </authorList>
    </citation>
    <scope>NUCLEOTIDE SEQUENCE</scope>
    <source>
        <strain evidence="8">PL1-4</strain>
    </source>
</reference>
<geneLocation type="plastid" evidence="8"/>
<evidence type="ECO:0000313" key="8">
    <source>
        <dbReference type="EMBL" id="BBC77588.1"/>
    </source>
</evidence>
<keyword evidence="3 8" id="KW-0934">Plastid</keyword>
<evidence type="ECO:0000256" key="1">
    <source>
        <dbReference type="ARBA" id="ARBA00004474"/>
    </source>
</evidence>
<name>A0A2Z5ZB25_9STRA</name>
<proteinExistence type="inferred from homology"/>
<dbReference type="InterPro" id="IPR001787">
    <property type="entry name" value="Ribosomal_bL21"/>
</dbReference>
<dbReference type="InterPro" id="IPR028909">
    <property type="entry name" value="bL21-like"/>
</dbReference>
<dbReference type="PROSITE" id="PS01169">
    <property type="entry name" value="RIBOSOMAL_L21"/>
    <property type="match status" value="1"/>
</dbReference>
<dbReference type="GO" id="GO:0005762">
    <property type="term" value="C:mitochondrial large ribosomal subunit"/>
    <property type="evidence" value="ECO:0007669"/>
    <property type="project" value="TreeGrafter"/>
</dbReference>
<keyword evidence="6 8" id="KW-0689">Ribosomal protein</keyword>
<dbReference type="PANTHER" id="PTHR21349:SF7">
    <property type="entry name" value="LARGE RIBOSOMAL SUBUNIT PROTEIN BL21C"/>
    <property type="match status" value="1"/>
</dbReference>